<keyword evidence="2" id="KW-1185">Reference proteome</keyword>
<comment type="caution">
    <text evidence="1">The sequence shown here is derived from an EMBL/GenBank/DDBJ whole genome shotgun (WGS) entry which is preliminary data.</text>
</comment>
<dbReference type="Proteomes" id="UP000261905">
    <property type="component" value="Unassembled WGS sequence"/>
</dbReference>
<proteinExistence type="predicted"/>
<dbReference type="EMBL" id="QUBQ01000005">
    <property type="protein sequence ID" value="REK71554.1"/>
    <property type="molecule type" value="Genomic_DNA"/>
</dbReference>
<sequence length="169" mass="19004">MIIFLGLLGLLTGCASGSPEQKGNASVEFEQKESSAAIVQLVQEQETLLTVEYKIHNHTNEQTKPLYAKIVVHDTRLSSLLGFEQYPEREVQANLIMLKPNETQLGAQTFSLKLEESQTEEFYKDSIVENKGIELVLVDSESGHQLASSFIHKVSWIEQQSREVIENVN</sequence>
<gene>
    <name evidence="1" type="ORF">DX130_21390</name>
</gene>
<name>A0A371P6H9_9BACL</name>
<reference evidence="1 2" key="1">
    <citation type="submission" date="2018-08" db="EMBL/GenBank/DDBJ databases">
        <title>Paenibacillus sp. M4BSY-1, whole genome shotgun sequence.</title>
        <authorList>
            <person name="Tuo L."/>
        </authorList>
    </citation>
    <scope>NUCLEOTIDE SEQUENCE [LARGE SCALE GENOMIC DNA]</scope>
    <source>
        <strain evidence="1 2">M4BSY-1</strain>
    </source>
</reference>
<dbReference type="AlphaFoldDB" id="A0A371P6H9"/>
<protein>
    <submittedName>
        <fullName evidence="1">Uncharacterized protein</fullName>
    </submittedName>
</protein>
<evidence type="ECO:0000313" key="1">
    <source>
        <dbReference type="EMBL" id="REK71554.1"/>
    </source>
</evidence>
<evidence type="ECO:0000313" key="2">
    <source>
        <dbReference type="Proteomes" id="UP000261905"/>
    </source>
</evidence>
<organism evidence="1 2">
    <name type="scientific">Paenibacillus paeoniae</name>
    <dbReference type="NCBI Taxonomy" id="2292705"/>
    <lineage>
        <taxon>Bacteria</taxon>
        <taxon>Bacillati</taxon>
        <taxon>Bacillota</taxon>
        <taxon>Bacilli</taxon>
        <taxon>Bacillales</taxon>
        <taxon>Paenibacillaceae</taxon>
        <taxon>Paenibacillus</taxon>
    </lineage>
</organism>
<accession>A0A371P6H9</accession>